<organism evidence="3 4">
    <name type="scientific">Talaromyces amestolkiae</name>
    <dbReference type="NCBI Taxonomy" id="1196081"/>
    <lineage>
        <taxon>Eukaryota</taxon>
        <taxon>Fungi</taxon>
        <taxon>Dikarya</taxon>
        <taxon>Ascomycota</taxon>
        <taxon>Pezizomycotina</taxon>
        <taxon>Eurotiomycetes</taxon>
        <taxon>Eurotiomycetidae</taxon>
        <taxon>Eurotiales</taxon>
        <taxon>Trichocomaceae</taxon>
        <taxon>Talaromyces</taxon>
        <taxon>Talaromyces sect. Talaromyces</taxon>
    </lineage>
</organism>
<evidence type="ECO:0000259" key="2">
    <source>
        <dbReference type="Pfam" id="PF24808"/>
    </source>
</evidence>
<protein>
    <recommendedName>
        <fullName evidence="2">DUF7707 domain-containing protein</fullName>
    </recommendedName>
</protein>
<dbReference type="GeneID" id="63799178"/>
<evidence type="ECO:0000313" key="4">
    <source>
        <dbReference type="Proteomes" id="UP000249363"/>
    </source>
</evidence>
<dbReference type="PANTHER" id="PTHR38118">
    <property type="entry name" value="ANCHORED CELL WALL PROTEIN 11-RELATED"/>
    <property type="match status" value="1"/>
</dbReference>
<gene>
    <name evidence="3" type="ORF">BHQ10_009964</name>
</gene>
<dbReference type="AlphaFoldDB" id="A0A364LDT6"/>
<accession>A0A364LDT6</accession>
<evidence type="ECO:0000256" key="1">
    <source>
        <dbReference type="SAM" id="SignalP"/>
    </source>
</evidence>
<dbReference type="RefSeq" id="XP_040738466.1">
    <property type="nucleotide sequence ID" value="XM_040882936.1"/>
</dbReference>
<comment type="caution">
    <text evidence="3">The sequence shown here is derived from an EMBL/GenBank/DDBJ whole genome shotgun (WGS) entry which is preliminary data.</text>
</comment>
<dbReference type="EMBL" id="MIKG01000028">
    <property type="protein sequence ID" value="RAO73952.1"/>
    <property type="molecule type" value="Genomic_DNA"/>
</dbReference>
<proteinExistence type="predicted"/>
<reference evidence="3 4" key="1">
    <citation type="journal article" date="2017" name="Biotechnol. Biofuels">
        <title>Differential beta-glucosidase expression as a function of carbon source availability in Talaromyces amestolkiae: a genomic and proteomic approach.</title>
        <authorList>
            <person name="de Eugenio L.I."/>
            <person name="Mendez-Liter J.A."/>
            <person name="Nieto-Dominguez M."/>
            <person name="Alonso L."/>
            <person name="Gil-Munoz J."/>
            <person name="Barriuso J."/>
            <person name="Prieto A."/>
            <person name="Martinez M.J."/>
        </authorList>
    </citation>
    <scope>NUCLEOTIDE SEQUENCE [LARGE SCALE GENOMIC DNA]</scope>
    <source>
        <strain evidence="3 4">CIB</strain>
    </source>
</reference>
<feature type="domain" description="DUF7707" evidence="2">
    <location>
        <begin position="28"/>
        <end position="123"/>
    </location>
</feature>
<dbReference type="InterPro" id="IPR056124">
    <property type="entry name" value="DUF7707"/>
</dbReference>
<feature type="chain" id="PRO_5016893174" description="DUF7707 domain-containing protein" evidence="1">
    <location>
        <begin position="19"/>
        <end position="203"/>
    </location>
</feature>
<dbReference type="Proteomes" id="UP000249363">
    <property type="component" value="Unassembled WGS sequence"/>
</dbReference>
<dbReference type="OrthoDB" id="2121879at2759"/>
<dbReference type="PANTHER" id="PTHR38118:SF4">
    <property type="match status" value="1"/>
</dbReference>
<keyword evidence="4" id="KW-1185">Reference proteome</keyword>
<name>A0A364LDT6_TALAM</name>
<dbReference type="Pfam" id="PF24808">
    <property type="entry name" value="DUF7707"/>
    <property type="match status" value="1"/>
</dbReference>
<evidence type="ECO:0000313" key="3">
    <source>
        <dbReference type="EMBL" id="RAO73952.1"/>
    </source>
</evidence>
<keyword evidence="1" id="KW-0732">Signal</keyword>
<sequence>MRSSAVLILAAFVAEATAYYNYTFPAGFNLGEVSSSDLSSWCLGERNTCPLVCGGSASANDCDATTLNFDCTCANGTTPDLTPYQNTIPFYVCQANYKQCIANNPNDLDAQKACKANATCGTIDLSATSSTSSSASSTTAASTTGASTLATTAAATTGTASGTASGTAASSTATHGAAALQISSDRATGLFAAGLLAVFGMLL</sequence>
<feature type="signal peptide" evidence="1">
    <location>
        <begin position="1"/>
        <end position="18"/>
    </location>
</feature>